<evidence type="ECO:0000256" key="7">
    <source>
        <dbReference type="NCBIfam" id="TIGR00487"/>
    </source>
</evidence>
<proteinExistence type="inferred from homology"/>
<reference evidence="10" key="1">
    <citation type="submission" date="2020-07" db="EMBL/GenBank/DDBJ databases">
        <title>Huge and variable diversity of episymbiotic CPR bacteria and DPANN archaea in groundwater ecosystems.</title>
        <authorList>
            <person name="He C.Y."/>
            <person name="Keren R."/>
            <person name="Whittaker M."/>
            <person name="Farag I.F."/>
            <person name="Doudna J."/>
            <person name="Cate J.H.D."/>
            <person name="Banfield J.F."/>
        </authorList>
    </citation>
    <scope>NUCLEOTIDE SEQUENCE</scope>
    <source>
        <strain evidence="10">NC_groundwater_1225_Ag_S-0.1um_56_177</strain>
    </source>
</reference>
<dbReference type="GO" id="GO:0005737">
    <property type="term" value="C:cytoplasm"/>
    <property type="evidence" value="ECO:0007669"/>
    <property type="project" value="UniProtKB-UniRule"/>
</dbReference>
<dbReference type="InterPro" id="IPR000178">
    <property type="entry name" value="TF_IF2_bacterial-like"/>
</dbReference>
<accession>A0A933DUA1</accession>
<dbReference type="InterPro" id="IPR023115">
    <property type="entry name" value="TIF_IF2_dom3"/>
</dbReference>
<protein>
    <recommendedName>
        <fullName evidence="2 7">Translation initiation factor IF-2</fullName>
    </recommendedName>
</protein>
<dbReference type="Proteomes" id="UP000756703">
    <property type="component" value="Unassembled WGS sequence"/>
</dbReference>
<evidence type="ECO:0000256" key="8">
    <source>
        <dbReference type="RuleBase" id="RU000644"/>
    </source>
</evidence>
<dbReference type="NCBIfam" id="TIGR00487">
    <property type="entry name" value="IF-2"/>
    <property type="match status" value="1"/>
</dbReference>
<comment type="caution">
    <text evidence="10">The sequence shown here is derived from an EMBL/GenBank/DDBJ whole genome shotgun (WGS) entry which is preliminary data.</text>
</comment>
<feature type="domain" description="Tr-type G" evidence="9">
    <location>
        <begin position="14"/>
        <end position="183"/>
    </location>
</feature>
<evidence type="ECO:0000313" key="11">
    <source>
        <dbReference type="Proteomes" id="UP000756703"/>
    </source>
</evidence>
<comment type="function">
    <text evidence="8">One of the essential components for the initiation of protein synthesis. Protects formylmethionyl-tRNA from spontaneous hydrolysis and promotes its binding to the 30S ribosomal subunits. Also involved in the hydrolysis of GTP during the formation of the 70S ribosomal complex.</text>
</comment>
<dbReference type="Gene3D" id="2.40.30.10">
    <property type="entry name" value="Translation factors"/>
    <property type="match status" value="2"/>
</dbReference>
<dbReference type="SUPFAM" id="SSF52156">
    <property type="entry name" value="Initiation factor IF2/eIF5b, domain 3"/>
    <property type="match status" value="1"/>
</dbReference>
<evidence type="ECO:0000256" key="5">
    <source>
        <dbReference type="ARBA" id="ARBA00022917"/>
    </source>
</evidence>
<sequence>MKTETAEKTGSIATRPPIVVVMGHIDHGKTTLLDRIRATKVAEREAGGITQAIGAYQAEHKGKKITFIDTPGHEAFSAMRARGARVADIAVLVVAADEGVKPQTEEALRNIRESELPFVVAINKIDRPNADPNRVKKELADKEVLVEGFGGTVPVAELSAKSGEGVETLLETILLLAELEELKSDASKCGQGVVIESHLDPRRGAAATLLLEDGVVKRGDYLVIGDQSTPVRIFENFLGQPIDEAHAAEPIRITGFSRIPELGEKFTVCRTRGEAEVARSHAASAGLRPTAANEKTRESGKHIVNIILKTDMLGSKEALEDTLAKVGSAELANRILKSEVGDVTESDVKLASASKNTIVVGFNVKVPPSIQELAERNEVMIVSKNIIYELIDAVKAAMIERAPAETRRVDLGRAKILALFKEEPGKQIVGGRVETGRIEASARFDIIRNQVKIGGGRVAGLQSQRRDTDAVPEGQEFGLKADVSIPLAVGDNIDIFGEEKLIHRL</sequence>
<dbReference type="EMBL" id="JACQMI010000013">
    <property type="protein sequence ID" value="MBI4132778.1"/>
    <property type="molecule type" value="Genomic_DNA"/>
</dbReference>
<evidence type="ECO:0000256" key="2">
    <source>
        <dbReference type="ARBA" id="ARBA00020675"/>
    </source>
</evidence>
<dbReference type="GO" id="GO:0003743">
    <property type="term" value="F:translation initiation factor activity"/>
    <property type="evidence" value="ECO:0007669"/>
    <property type="project" value="UniProtKB-UniRule"/>
</dbReference>
<dbReference type="FunFam" id="3.40.50.10050:FF:000001">
    <property type="entry name" value="Translation initiation factor IF-2"/>
    <property type="match status" value="1"/>
</dbReference>
<dbReference type="SUPFAM" id="SSF50447">
    <property type="entry name" value="Translation proteins"/>
    <property type="match status" value="2"/>
</dbReference>
<dbReference type="Gene3D" id="3.40.50.300">
    <property type="entry name" value="P-loop containing nucleotide triphosphate hydrolases"/>
    <property type="match status" value="1"/>
</dbReference>
<dbReference type="PANTHER" id="PTHR43381">
    <property type="entry name" value="TRANSLATION INITIATION FACTOR IF-2-RELATED"/>
    <property type="match status" value="1"/>
</dbReference>
<dbReference type="InterPro" id="IPR015760">
    <property type="entry name" value="TIF_IF2"/>
</dbReference>
<dbReference type="SUPFAM" id="SSF52540">
    <property type="entry name" value="P-loop containing nucleoside triphosphate hydrolases"/>
    <property type="match status" value="1"/>
</dbReference>
<evidence type="ECO:0000256" key="6">
    <source>
        <dbReference type="ARBA" id="ARBA00023134"/>
    </source>
</evidence>
<dbReference type="Pfam" id="PF22042">
    <property type="entry name" value="EF-G_D2"/>
    <property type="match status" value="1"/>
</dbReference>
<evidence type="ECO:0000256" key="4">
    <source>
        <dbReference type="ARBA" id="ARBA00022741"/>
    </source>
</evidence>
<dbReference type="GO" id="GO:0003924">
    <property type="term" value="F:GTPase activity"/>
    <property type="evidence" value="ECO:0007669"/>
    <property type="project" value="InterPro"/>
</dbReference>
<dbReference type="PROSITE" id="PS51722">
    <property type="entry name" value="G_TR_2"/>
    <property type="match status" value="1"/>
</dbReference>
<dbReference type="FunFam" id="3.40.50.300:FF:000019">
    <property type="entry name" value="Translation initiation factor IF-2"/>
    <property type="match status" value="1"/>
</dbReference>
<keyword evidence="5 8" id="KW-0648">Protein biosynthesis</keyword>
<dbReference type="InterPro" id="IPR005225">
    <property type="entry name" value="Small_GTP-bd"/>
</dbReference>
<dbReference type="InterPro" id="IPR027417">
    <property type="entry name" value="P-loop_NTPase"/>
</dbReference>
<dbReference type="NCBIfam" id="TIGR00231">
    <property type="entry name" value="small_GTP"/>
    <property type="match status" value="1"/>
</dbReference>
<evidence type="ECO:0000256" key="3">
    <source>
        <dbReference type="ARBA" id="ARBA00022540"/>
    </source>
</evidence>
<dbReference type="InterPro" id="IPR009000">
    <property type="entry name" value="Transl_B-barrel_sf"/>
</dbReference>
<dbReference type="GO" id="GO:0005525">
    <property type="term" value="F:GTP binding"/>
    <property type="evidence" value="ECO:0007669"/>
    <property type="project" value="UniProtKB-KW"/>
</dbReference>
<keyword evidence="4" id="KW-0547">Nucleotide-binding</keyword>
<dbReference type="Pfam" id="PF11987">
    <property type="entry name" value="IF-2"/>
    <property type="match status" value="1"/>
</dbReference>
<dbReference type="InterPro" id="IPR000795">
    <property type="entry name" value="T_Tr_GTP-bd_dom"/>
</dbReference>
<dbReference type="PANTHER" id="PTHR43381:SF4">
    <property type="entry name" value="EUKARYOTIC TRANSLATION INITIATION FACTOR 5B"/>
    <property type="match status" value="1"/>
</dbReference>
<evidence type="ECO:0000259" key="9">
    <source>
        <dbReference type="PROSITE" id="PS51722"/>
    </source>
</evidence>
<dbReference type="InterPro" id="IPR053905">
    <property type="entry name" value="EF-G-like_DII"/>
</dbReference>
<name>A0A933DUA1_9BACT</name>
<dbReference type="InterPro" id="IPR036925">
    <property type="entry name" value="TIF_IF2_dom3_sf"/>
</dbReference>
<evidence type="ECO:0000313" key="10">
    <source>
        <dbReference type="EMBL" id="MBI4132778.1"/>
    </source>
</evidence>
<organism evidence="10 11">
    <name type="scientific">Candidatus Sungiibacteriota bacterium</name>
    <dbReference type="NCBI Taxonomy" id="2750080"/>
    <lineage>
        <taxon>Bacteria</taxon>
        <taxon>Candidatus Sungiibacteriota</taxon>
    </lineage>
</organism>
<evidence type="ECO:0000256" key="1">
    <source>
        <dbReference type="ARBA" id="ARBA00007733"/>
    </source>
</evidence>
<dbReference type="CDD" id="cd01887">
    <property type="entry name" value="IF2_eIF5B"/>
    <property type="match status" value="1"/>
</dbReference>
<gene>
    <name evidence="10" type="primary">infB</name>
    <name evidence="10" type="ORF">HY473_01635</name>
</gene>
<dbReference type="Pfam" id="PF00009">
    <property type="entry name" value="GTP_EFTU"/>
    <property type="match status" value="1"/>
</dbReference>
<comment type="similarity">
    <text evidence="1 8">Belongs to the TRAFAC class translation factor GTPase superfamily. Classic translation factor GTPase family. IF-2 subfamily.</text>
</comment>
<dbReference type="AlphaFoldDB" id="A0A933DUA1"/>
<keyword evidence="3 8" id="KW-0396">Initiation factor</keyword>
<dbReference type="Gene3D" id="3.40.50.10050">
    <property type="entry name" value="Translation initiation factor IF- 2, domain 3"/>
    <property type="match status" value="1"/>
</dbReference>
<keyword evidence="6" id="KW-0342">GTP-binding</keyword>